<dbReference type="InterPro" id="IPR036265">
    <property type="entry name" value="HIT-like_sf"/>
</dbReference>
<dbReference type="Gene3D" id="3.30.428.10">
    <property type="entry name" value="HIT-like"/>
    <property type="match status" value="1"/>
</dbReference>
<comment type="caution">
    <text evidence="5">The sequence shown here is derived from an EMBL/GenBank/DDBJ whole genome shotgun (WGS) entry which is preliminary data.</text>
</comment>
<dbReference type="STRING" id="1798407.A3A16_00065"/>
<dbReference type="AlphaFoldDB" id="A0A1G1ZNP7"/>
<protein>
    <recommendedName>
        <fullName evidence="4">HIT domain-containing protein</fullName>
    </recommendedName>
</protein>
<dbReference type="InterPro" id="IPR011146">
    <property type="entry name" value="HIT-like"/>
</dbReference>
<evidence type="ECO:0000259" key="4">
    <source>
        <dbReference type="PROSITE" id="PS51084"/>
    </source>
</evidence>
<reference evidence="5 6" key="1">
    <citation type="journal article" date="2016" name="Nat. Commun.">
        <title>Thousands of microbial genomes shed light on interconnected biogeochemical processes in an aquifer system.</title>
        <authorList>
            <person name="Anantharaman K."/>
            <person name="Brown C.T."/>
            <person name="Hug L.A."/>
            <person name="Sharon I."/>
            <person name="Castelle C.J."/>
            <person name="Probst A.J."/>
            <person name="Thomas B.C."/>
            <person name="Singh A."/>
            <person name="Wilkins M.J."/>
            <person name="Karaoz U."/>
            <person name="Brodie E.L."/>
            <person name="Williams K.H."/>
            <person name="Hubbard S.S."/>
            <person name="Banfield J.F."/>
        </authorList>
    </citation>
    <scope>NUCLEOTIDE SEQUENCE [LARGE SCALE GENOMIC DNA]</scope>
</reference>
<feature type="active site" description="Tele-AMP-histidine intermediate" evidence="1">
    <location>
        <position position="99"/>
    </location>
</feature>
<dbReference type="PROSITE" id="PS00892">
    <property type="entry name" value="HIT_1"/>
    <property type="match status" value="1"/>
</dbReference>
<feature type="short sequence motif" description="Histidine triad motif" evidence="2 3">
    <location>
        <begin position="97"/>
        <end position="101"/>
    </location>
</feature>
<dbReference type="PANTHER" id="PTHR46648:SF1">
    <property type="entry name" value="ADENOSINE 5'-MONOPHOSPHORAMIDASE HNT1"/>
    <property type="match status" value="1"/>
</dbReference>
<organism evidence="5 6">
    <name type="scientific">Candidatus Harrisonbacteria bacterium RIFCSPLOWO2_01_FULL_44_18</name>
    <dbReference type="NCBI Taxonomy" id="1798407"/>
    <lineage>
        <taxon>Bacteria</taxon>
        <taxon>Candidatus Harrisoniibacteriota</taxon>
    </lineage>
</organism>
<dbReference type="InterPro" id="IPR039384">
    <property type="entry name" value="HINT"/>
</dbReference>
<evidence type="ECO:0000313" key="6">
    <source>
        <dbReference type="Proteomes" id="UP000177942"/>
    </source>
</evidence>
<dbReference type="Proteomes" id="UP000177942">
    <property type="component" value="Unassembled WGS sequence"/>
</dbReference>
<dbReference type="GO" id="GO:0009117">
    <property type="term" value="P:nucleotide metabolic process"/>
    <property type="evidence" value="ECO:0007669"/>
    <property type="project" value="TreeGrafter"/>
</dbReference>
<evidence type="ECO:0000256" key="2">
    <source>
        <dbReference type="PIRSR" id="PIRSR601310-3"/>
    </source>
</evidence>
<dbReference type="Pfam" id="PF01230">
    <property type="entry name" value="HIT"/>
    <property type="match status" value="1"/>
</dbReference>
<accession>A0A1G1ZNP7</accession>
<dbReference type="PROSITE" id="PS51084">
    <property type="entry name" value="HIT_2"/>
    <property type="match status" value="1"/>
</dbReference>
<proteinExistence type="predicted"/>
<dbReference type="EMBL" id="MHJJ01000002">
    <property type="protein sequence ID" value="OGY66293.1"/>
    <property type="molecule type" value="Genomic_DNA"/>
</dbReference>
<name>A0A1G1ZNP7_9BACT</name>
<evidence type="ECO:0000256" key="3">
    <source>
        <dbReference type="PROSITE-ProRule" id="PRU00464"/>
    </source>
</evidence>
<dbReference type="GO" id="GO:0003824">
    <property type="term" value="F:catalytic activity"/>
    <property type="evidence" value="ECO:0007669"/>
    <property type="project" value="InterPro"/>
</dbReference>
<feature type="domain" description="HIT" evidence="4">
    <location>
        <begin position="5"/>
        <end position="112"/>
    </location>
</feature>
<evidence type="ECO:0000313" key="5">
    <source>
        <dbReference type="EMBL" id="OGY66293.1"/>
    </source>
</evidence>
<dbReference type="PANTHER" id="PTHR46648">
    <property type="entry name" value="HIT FAMILY PROTEIN 1"/>
    <property type="match status" value="1"/>
</dbReference>
<gene>
    <name evidence="5" type="ORF">A3A16_00065</name>
</gene>
<dbReference type="InterPro" id="IPR019808">
    <property type="entry name" value="Histidine_triad_CS"/>
</dbReference>
<dbReference type="InterPro" id="IPR001310">
    <property type="entry name" value="Histidine_triad_HIT"/>
</dbReference>
<dbReference type="CDD" id="cd01277">
    <property type="entry name" value="HINT_subgroup"/>
    <property type="match status" value="1"/>
</dbReference>
<dbReference type="PRINTS" id="PR00332">
    <property type="entry name" value="HISTRIAD"/>
</dbReference>
<evidence type="ECO:0000256" key="1">
    <source>
        <dbReference type="PIRSR" id="PIRSR601310-1"/>
    </source>
</evidence>
<dbReference type="SUPFAM" id="SSF54197">
    <property type="entry name" value="HIT-like"/>
    <property type="match status" value="1"/>
</dbReference>
<sequence length="136" mass="14876">MADCLFCRIAKKEIKAEVVYEDDETLAFLDITPRAPGHTMIIPKSHAANILELDDSKLGPTLLTVKKVTGTLNKAFQPDGFTIGINQGRASGQVVDHLHIHIIPRFNNDGGKSIHSVVNNPPVESLAETAKKIRQL</sequence>